<dbReference type="Gene3D" id="3.90.320.10">
    <property type="match status" value="1"/>
</dbReference>
<dbReference type="Gene3D" id="3.40.50.300">
    <property type="entry name" value="P-loop containing nucleotide triphosphate hydrolases"/>
    <property type="match status" value="2"/>
</dbReference>
<dbReference type="InterPro" id="IPR014013">
    <property type="entry name" value="Helic_SF1/SF2_ATP-bd_DinG/Rad3"/>
</dbReference>
<dbReference type="EMBL" id="CP001998">
    <property type="protein sequence ID" value="ADE54121.1"/>
    <property type="molecule type" value="Genomic_DNA"/>
</dbReference>
<dbReference type="Gene3D" id="1.10.30.20">
    <property type="entry name" value="Bacterial XPD DNA helicase, FeS cluster domain"/>
    <property type="match status" value="1"/>
</dbReference>
<dbReference type="PANTHER" id="PTHR11472">
    <property type="entry name" value="DNA REPAIR DEAD HELICASE RAD3/XP-D SUBFAMILY MEMBER"/>
    <property type="match status" value="1"/>
</dbReference>
<dbReference type="InterPro" id="IPR006554">
    <property type="entry name" value="Helicase-like_DEXD_c2"/>
</dbReference>
<dbReference type="InterPro" id="IPR042493">
    <property type="entry name" value="XPD_DNA_FeS"/>
</dbReference>
<evidence type="ECO:0000259" key="14">
    <source>
        <dbReference type="PROSITE" id="PS51193"/>
    </source>
</evidence>
<dbReference type="GO" id="GO:0016818">
    <property type="term" value="F:hydrolase activity, acting on acid anhydrides, in phosphorus-containing anhydrides"/>
    <property type="evidence" value="ECO:0007669"/>
    <property type="project" value="InterPro"/>
</dbReference>
<keyword evidence="7" id="KW-0067">ATP-binding</keyword>
<evidence type="ECO:0000256" key="11">
    <source>
        <dbReference type="ARBA" id="ARBA00023204"/>
    </source>
</evidence>
<dbReference type="SMART" id="SM00491">
    <property type="entry name" value="HELICc2"/>
    <property type="match status" value="1"/>
</dbReference>
<dbReference type="InterPro" id="IPR027417">
    <property type="entry name" value="P-loop_NTPase"/>
</dbReference>
<evidence type="ECO:0000313" key="16">
    <source>
        <dbReference type="Proteomes" id="UP000000925"/>
    </source>
</evidence>
<evidence type="ECO:0000256" key="1">
    <source>
        <dbReference type="ARBA" id="ARBA00022485"/>
    </source>
</evidence>
<dbReference type="SUPFAM" id="SSF52540">
    <property type="entry name" value="P-loop containing nucleoside triphosphate hydrolases"/>
    <property type="match status" value="2"/>
</dbReference>
<dbReference type="GO" id="GO:0003677">
    <property type="term" value="F:DNA binding"/>
    <property type="evidence" value="ECO:0007669"/>
    <property type="project" value="UniProtKB-KW"/>
</dbReference>
<dbReference type="Pfam" id="PF06733">
    <property type="entry name" value="DEAD_2"/>
    <property type="match status" value="1"/>
</dbReference>
<organism evidence="15 16">
    <name type="scientific">Coraliomargarita akajimensis (strain DSM 45221 / IAM 15411 / JCM 23193 / KCTC 12865 / 04OKA010-24)</name>
    <dbReference type="NCBI Taxonomy" id="583355"/>
    <lineage>
        <taxon>Bacteria</taxon>
        <taxon>Pseudomonadati</taxon>
        <taxon>Verrucomicrobiota</taxon>
        <taxon>Opitutia</taxon>
        <taxon>Puniceicoccales</taxon>
        <taxon>Coraliomargaritaceae</taxon>
        <taxon>Coraliomargarita</taxon>
    </lineage>
</organism>
<evidence type="ECO:0000256" key="5">
    <source>
        <dbReference type="ARBA" id="ARBA00022801"/>
    </source>
</evidence>
<dbReference type="KEGG" id="caa:Caka_1100"/>
<keyword evidence="11" id="KW-0234">DNA repair</keyword>
<evidence type="ECO:0000256" key="7">
    <source>
        <dbReference type="ARBA" id="ARBA00022840"/>
    </source>
</evidence>
<evidence type="ECO:0000256" key="3">
    <source>
        <dbReference type="ARBA" id="ARBA00022741"/>
    </source>
</evidence>
<evidence type="ECO:0000256" key="8">
    <source>
        <dbReference type="ARBA" id="ARBA00023004"/>
    </source>
</evidence>
<evidence type="ECO:0000256" key="13">
    <source>
        <dbReference type="ARBA" id="ARBA00038058"/>
    </source>
</evidence>
<dbReference type="PANTHER" id="PTHR11472:SF34">
    <property type="entry name" value="REGULATOR OF TELOMERE ELONGATION HELICASE 1"/>
    <property type="match status" value="1"/>
</dbReference>
<comment type="similarity">
    <text evidence="13">Belongs to the helicase family. DinG subfamily.</text>
</comment>
<dbReference type="Proteomes" id="UP000000925">
    <property type="component" value="Chromosome"/>
</dbReference>
<keyword evidence="4" id="KW-0227">DNA damage</keyword>
<dbReference type="PROSITE" id="PS51193">
    <property type="entry name" value="HELICASE_ATP_BIND_2"/>
    <property type="match status" value="1"/>
</dbReference>
<dbReference type="GO" id="GO:0006281">
    <property type="term" value="P:DNA repair"/>
    <property type="evidence" value="ECO:0007669"/>
    <property type="project" value="UniProtKB-KW"/>
</dbReference>
<dbReference type="GO" id="GO:0046872">
    <property type="term" value="F:metal ion binding"/>
    <property type="evidence" value="ECO:0007669"/>
    <property type="project" value="UniProtKB-KW"/>
</dbReference>
<proteinExistence type="inferred from homology"/>
<feature type="domain" description="Helicase ATP-binding" evidence="14">
    <location>
        <begin position="190"/>
        <end position="463"/>
    </location>
</feature>
<evidence type="ECO:0000256" key="2">
    <source>
        <dbReference type="ARBA" id="ARBA00022723"/>
    </source>
</evidence>
<dbReference type="GO" id="GO:0005524">
    <property type="term" value="F:ATP binding"/>
    <property type="evidence" value="ECO:0007669"/>
    <property type="project" value="UniProtKB-KW"/>
</dbReference>
<evidence type="ECO:0000256" key="6">
    <source>
        <dbReference type="ARBA" id="ARBA00022806"/>
    </source>
</evidence>
<keyword evidence="3" id="KW-0547">Nucleotide-binding</keyword>
<evidence type="ECO:0000313" key="15">
    <source>
        <dbReference type="EMBL" id="ADE54121.1"/>
    </source>
</evidence>
<dbReference type="GO" id="GO:0003678">
    <property type="term" value="F:DNA helicase activity"/>
    <property type="evidence" value="ECO:0007669"/>
    <property type="project" value="InterPro"/>
</dbReference>
<dbReference type="eggNOG" id="COG1199">
    <property type="taxonomic scope" value="Bacteria"/>
</dbReference>
<keyword evidence="10" id="KW-0238">DNA-binding</keyword>
<keyword evidence="8" id="KW-0408">Iron</keyword>
<dbReference type="InterPro" id="IPR011604">
    <property type="entry name" value="PDDEXK-like_dom_sf"/>
</dbReference>
<dbReference type="Pfam" id="PF13307">
    <property type="entry name" value="Helicase_C_2"/>
    <property type="match status" value="1"/>
</dbReference>
<keyword evidence="6 15" id="KW-0347">Helicase</keyword>
<reference evidence="15 16" key="1">
    <citation type="journal article" date="2010" name="Stand. Genomic Sci.">
        <title>Complete genome sequence of Coraliomargarita akajimensis type strain (04OKA010-24).</title>
        <authorList>
            <person name="Mavromatis K."/>
            <person name="Abt B."/>
            <person name="Brambilla E."/>
            <person name="Lapidus A."/>
            <person name="Copeland A."/>
            <person name="Deshpande S."/>
            <person name="Nolan M."/>
            <person name="Lucas S."/>
            <person name="Tice H."/>
            <person name="Cheng J.F."/>
            <person name="Han C."/>
            <person name="Detter J.C."/>
            <person name="Woyke T."/>
            <person name="Goodwin L."/>
            <person name="Pitluck S."/>
            <person name="Held B."/>
            <person name="Brettin T."/>
            <person name="Tapia R."/>
            <person name="Ivanova N."/>
            <person name="Mikhailova N."/>
            <person name="Pati A."/>
            <person name="Liolios K."/>
            <person name="Chen A."/>
            <person name="Palaniappan K."/>
            <person name="Land M."/>
            <person name="Hauser L."/>
            <person name="Chang Y.J."/>
            <person name="Jeffries C.D."/>
            <person name="Rohde M."/>
            <person name="Goker M."/>
            <person name="Bristow J."/>
            <person name="Eisen J.A."/>
            <person name="Markowitz V."/>
            <person name="Hugenholtz P."/>
            <person name="Klenk H.P."/>
            <person name="Kyrpides N.C."/>
        </authorList>
    </citation>
    <scope>NUCLEOTIDE SEQUENCE [LARGE SCALE GENOMIC DNA]</scope>
    <source>
        <strain evidence="16">DSM 45221 / IAM 15411 / JCM 23193 / KCTC 12865</strain>
    </source>
</reference>
<keyword evidence="5" id="KW-0378">Hydrolase</keyword>
<accession>D5EHT0</accession>
<dbReference type="STRING" id="583355.Caka_1100"/>
<sequence>MQLNALERQVQLNVRELANFRNAPEGESIPGGGQWRASVGQQWHKTAQEQSLLEYPDAQFELSLQASIREHDWQFEINGRIDQLLPLAEHELRLREVKTVQTSLPHNSADLRLRYPDYFAQIAIYLAIARQQANYRQYSLSAELQFINITDGTVQIEVLNAEDEALFQQQLDRILPFLNDRRDARLRLQNICFSPAFETLREGQAELLETLHDASLKASTVLLEAPTGFGKTGIALQHALEQMKSGLFDRCIYLSSKSTGQLQTIQQLRTMLNDQLRYIQMRNREEHQIDSAKHQCTGDTHCDDKLTENWFNADLHAPDLFDGPTLELARAKELGAETGVCPYSLTRACLPFSEFWIGDLNYVFSPSSQSVFSAPYGFDPAKTLLIIDEAHNLPERCAKNLSIDFRTSEWIFAIEELRANHASRRLINISNEMVSCIDHADTGPCSPNLIYELTDLCEEFQRTLQREQLHYDQIAPFALELIWQIPALIRCLNAPSEDYLHWVPKGGVLSATCLDASNWIRDCLHPFGASILMSATLSPIDRYRSDCALAVDKTSISIGHACWRESAYSVAIDCRVDTRLKQRERYYPDTAQTIASLCRRSPGTPIAVFFPSYQYAETIQAYAEVLAPELRFQIQPRGVNLHEQEAFIQQSLLSADALFLILGSSYAEGVDALGGQIETAMVVGPALPEVNAVQEAKMDAYSHLDRASAFRNVYILPAMRRIHQALGRLVRSPEHKARVLLHCKRYATPPYFDELAPEYQTDTHVQNDEDLFEWLQSV</sequence>
<keyword evidence="1" id="KW-0004">4Fe-4S</keyword>
<name>D5EHT0_CORAD</name>
<dbReference type="RefSeq" id="WP_013042843.1">
    <property type="nucleotide sequence ID" value="NC_014008.1"/>
</dbReference>
<gene>
    <name evidence="15" type="ordered locus">Caka_1100</name>
</gene>
<dbReference type="AlphaFoldDB" id="D5EHT0"/>
<keyword evidence="2" id="KW-0479">Metal-binding</keyword>
<dbReference type="SMART" id="SM00488">
    <property type="entry name" value="DEXDc2"/>
    <property type="match status" value="1"/>
</dbReference>
<keyword evidence="16" id="KW-1185">Reference proteome</keyword>
<evidence type="ECO:0000256" key="4">
    <source>
        <dbReference type="ARBA" id="ARBA00022763"/>
    </source>
</evidence>
<dbReference type="GO" id="GO:0051539">
    <property type="term" value="F:4 iron, 4 sulfur cluster binding"/>
    <property type="evidence" value="ECO:0007669"/>
    <property type="project" value="UniProtKB-KW"/>
</dbReference>
<evidence type="ECO:0000256" key="12">
    <source>
        <dbReference type="ARBA" id="ARBA00023235"/>
    </source>
</evidence>
<dbReference type="OrthoDB" id="9765586at2"/>
<dbReference type="Gene3D" id="1.10.275.40">
    <property type="match status" value="1"/>
</dbReference>
<keyword evidence="9" id="KW-0411">Iron-sulfur</keyword>
<dbReference type="InterPro" id="IPR045028">
    <property type="entry name" value="DinG/Rad3-like"/>
</dbReference>
<evidence type="ECO:0000256" key="10">
    <source>
        <dbReference type="ARBA" id="ARBA00023125"/>
    </source>
</evidence>
<protein>
    <submittedName>
        <fullName evidence="15">Helicase-like, DEXD box c2 type</fullName>
    </submittedName>
</protein>
<keyword evidence="12" id="KW-0413">Isomerase</keyword>
<dbReference type="InterPro" id="IPR006555">
    <property type="entry name" value="ATP-dep_Helicase_C"/>
</dbReference>
<evidence type="ECO:0000256" key="9">
    <source>
        <dbReference type="ARBA" id="ARBA00023014"/>
    </source>
</evidence>
<dbReference type="HOGENOM" id="CLU_359721_0_0_0"/>
<dbReference type="InterPro" id="IPR010614">
    <property type="entry name" value="RAD3-like_helicase_DEAD"/>
</dbReference>